<accession>A0A0V0SNA6</accession>
<dbReference type="OrthoDB" id="241990at2759"/>
<evidence type="ECO:0000313" key="5">
    <source>
        <dbReference type="EMBL" id="KRX28368.1"/>
    </source>
</evidence>
<dbReference type="InterPro" id="IPR008828">
    <property type="entry name" value="Sin1/Avo1"/>
</dbReference>
<comment type="similarity">
    <text evidence="1">Belongs to the SIN1 family.</text>
</comment>
<dbReference type="Proteomes" id="UP000054630">
    <property type="component" value="Unassembled WGS sequence"/>
</dbReference>
<dbReference type="EMBL" id="JYDL01000001">
    <property type="protein sequence ID" value="KRX28368.1"/>
    <property type="molecule type" value="Genomic_DNA"/>
</dbReference>
<evidence type="ECO:0000259" key="4">
    <source>
        <dbReference type="Pfam" id="PF25322"/>
    </source>
</evidence>
<dbReference type="InterPro" id="IPR031567">
    <property type="entry name" value="CRIM_dom"/>
</dbReference>
<evidence type="ECO:0000256" key="1">
    <source>
        <dbReference type="ARBA" id="ARBA00009407"/>
    </source>
</evidence>
<reference evidence="5 6" key="1">
    <citation type="submission" date="2015-01" db="EMBL/GenBank/DDBJ databases">
        <title>Evolution of Trichinella species and genotypes.</title>
        <authorList>
            <person name="Korhonen P.K."/>
            <person name="Edoardo P."/>
            <person name="Giuseppe L.R."/>
            <person name="Gasser R.B."/>
        </authorList>
    </citation>
    <scope>NUCLEOTIDE SEQUENCE [LARGE SCALE GENOMIC DNA]</scope>
    <source>
        <strain evidence="5">ISS37</strain>
    </source>
</reference>
<dbReference type="GO" id="GO:0038203">
    <property type="term" value="P:TORC2 signaling"/>
    <property type="evidence" value="ECO:0007669"/>
    <property type="project" value="TreeGrafter"/>
</dbReference>
<dbReference type="Pfam" id="PF16978">
    <property type="entry name" value="CRIM"/>
    <property type="match status" value="1"/>
</dbReference>
<comment type="caution">
    <text evidence="5">The sequence shown here is derived from an EMBL/GenBank/DDBJ whole genome shotgun (WGS) entry which is preliminary data.</text>
</comment>
<evidence type="ECO:0000259" key="3">
    <source>
        <dbReference type="Pfam" id="PF16978"/>
    </source>
</evidence>
<dbReference type="GO" id="GO:0005546">
    <property type="term" value="F:phosphatidylinositol-4,5-bisphosphate binding"/>
    <property type="evidence" value="ECO:0007669"/>
    <property type="project" value="TreeGrafter"/>
</dbReference>
<feature type="domain" description="CRIM" evidence="3">
    <location>
        <begin position="155"/>
        <end position="282"/>
    </location>
</feature>
<keyword evidence="6" id="KW-1185">Reference proteome</keyword>
<evidence type="ECO:0000256" key="2">
    <source>
        <dbReference type="SAM" id="Phobius"/>
    </source>
</evidence>
<dbReference type="GO" id="GO:0005737">
    <property type="term" value="C:cytoplasm"/>
    <property type="evidence" value="ECO:0007669"/>
    <property type="project" value="TreeGrafter"/>
</dbReference>
<evidence type="ECO:0000313" key="6">
    <source>
        <dbReference type="Proteomes" id="UP000054630"/>
    </source>
</evidence>
<gene>
    <name evidence="5" type="primary">Mapkap1</name>
    <name evidence="5" type="ORF">T07_10605</name>
</gene>
<keyword evidence="2" id="KW-0472">Membrane</keyword>
<dbReference type="PANTHER" id="PTHR13335:SF1">
    <property type="entry name" value="TARGET OF RAPAMYCIN COMPLEX 2 SUBUNIT MAPKAP1"/>
    <property type="match status" value="1"/>
</dbReference>
<dbReference type="STRING" id="6336.A0A0V0SNA6"/>
<keyword evidence="2" id="KW-1133">Transmembrane helix</keyword>
<dbReference type="GO" id="GO:0031932">
    <property type="term" value="C:TORC2 complex"/>
    <property type="evidence" value="ECO:0007669"/>
    <property type="project" value="InterPro"/>
</dbReference>
<feature type="domain" description="Target of rapamycin complex 2 subunit MAPKAP1-like Ras-binding" evidence="4">
    <location>
        <begin position="299"/>
        <end position="369"/>
    </location>
</feature>
<proteinExistence type="inferred from homology"/>
<name>A0A0V0SNA6_9BILA</name>
<keyword evidence="2" id="KW-0812">Transmembrane</keyword>
<dbReference type="Pfam" id="PF25322">
    <property type="entry name" value="RBD_SIN1"/>
    <property type="match status" value="1"/>
</dbReference>
<organism evidence="5 6">
    <name type="scientific">Trichinella nelsoni</name>
    <dbReference type="NCBI Taxonomy" id="6336"/>
    <lineage>
        <taxon>Eukaryota</taxon>
        <taxon>Metazoa</taxon>
        <taxon>Ecdysozoa</taxon>
        <taxon>Nematoda</taxon>
        <taxon>Enoplea</taxon>
        <taxon>Dorylaimia</taxon>
        <taxon>Trichinellida</taxon>
        <taxon>Trichinellidae</taxon>
        <taxon>Trichinella</taxon>
    </lineage>
</organism>
<dbReference type="InterPro" id="IPR057339">
    <property type="entry name" value="RBD_SIN1"/>
</dbReference>
<dbReference type="PANTHER" id="PTHR13335">
    <property type="entry name" value="TARGET OF RAPAMYCIN COMPLEX 2 SUBUNIT MAPKAP1"/>
    <property type="match status" value="1"/>
</dbReference>
<protein>
    <submittedName>
        <fullName evidence="5">Target of rapamycin complex 2 subunit MAPKAP1</fullName>
    </submittedName>
</protein>
<sequence length="547" mass="62230">MANWSRDDKMVSFIRFTFSTTDDSGLCADVLFDPIKTTKPGSHCSKTVVENTSTDDSQVRFFSTIDASLSEYNTIGLIIAELIFLIRFVYAGSRHRRRSNTLQRLEAMRQQREQNKRIAIVQWQPPTTTKAASSIEKCPFVAVPVNDTRTSPTYSSASAAIKKTQMSNFNPFLDYLKFDESYSPQPSSKKVDVFLPFLDDCELRKVPVHVVMNGNAKVSDLIGLVCYIYTANNWNPPLIQDVNRYALYVAEDTGEVEYGLPARSSSERVNHFHFPFMAIAPRVEECKENTEQLLIHFDCGECITLPVSGSIQCLKTVRDKAVSEYFERCHVPKHKRLNYTLEKFDEPGQSVSLEATLSSVNCHEFFCVRVNSTRKGALVPELNDEDINPFPPFLSNLPSAEYTFDVIVIRPLRISTRAALHVSSCSLTIIPKKLKTKVQLKCIPSFPREAHFLSALRRPVTIPIQKIRFAIRVRINESQELMRIEYDDADTLVGQRQKFRLSFAMADMLANVFAQCAVPCRLAPTSTLSRRSRRWKFSLFNRSTFVS</sequence>
<dbReference type="AlphaFoldDB" id="A0A0V0SNA6"/>
<dbReference type="GO" id="GO:0005886">
    <property type="term" value="C:plasma membrane"/>
    <property type="evidence" value="ECO:0007669"/>
    <property type="project" value="TreeGrafter"/>
</dbReference>
<feature type="transmembrane region" description="Helical" evidence="2">
    <location>
        <begin position="72"/>
        <end position="90"/>
    </location>
</feature>